<accession>K6ZZL3</accession>
<dbReference type="STRING" id="1129793.GPLA_4773"/>
<comment type="caution">
    <text evidence="1">The sequence shown here is derived from an EMBL/GenBank/DDBJ whole genome shotgun (WGS) entry which is preliminary data.</text>
</comment>
<reference evidence="2" key="1">
    <citation type="journal article" date="2014" name="Environ. Microbiol.">
        <title>Comparative genomics of the marine bacterial genus Glaciecola reveals the high degree of genomic diversity and genomic characteristic for cold adaptation.</title>
        <authorList>
            <person name="Qin Q.L."/>
            <person name="Xie B.B."/>
            <person name="Yu Y."/>
            <person name="Shu Y.L."/>
            <person name="Rong J.C."/>
            <person name="Zhang Y.J."/>
            <person name="Zhao D.L."/>
            <person name="Chen X.L."/>
            <person name="Zhang X.Y."/>
            <person name="Chen B."/>
            <person name="Zhou B.C."/>
            <person name="Zhang Y.Z."/>
        </authorList>
    </citation>
    <scope>NUCLEOTIDE SEQUENCE [LARGE SCALE GENOMIC DNA]</scope>
    <source>
        <strain evidence="2">LMG 21857</strain>
    </source>
</reference>
<evidence type="ECO:0000313" key="2">
    <source>
        <dbReference type="Proteomes" id="UP000006322"/>
    </source>
</evidence>
<name>K6ZZL3_9ALTE</name>
<sequence>MSGEIRALRQKGWLEKLEHLSRRNIVPSEEAFKRFTQKDILVEKRI</sequence>
<gene>
    <name evidence="1" type="ORF">GPLA_4773</name>
</gene>
<proteinExistence type="predicted"/>
<dbReference type="Proteomes" id="UP000006322">
    <property type="component" value="Unassembled WGS sequence"/>
</dbReference>
<organism evidence="1 2">
    <name type="scientific">Paraglaciecola polaris LMG 21857</name>
    <dbReference type="NCBI Taxonomy" id="1129793"/>
    <lineage>
        <taxon>Bacteria</taxon>
        <taxon>Pseudomonadati</taxon>
        <taxon>Pseudomonadota</taxon>
        <taxon>Gammaproteobacteria</taxon>
        <taxon>Alteromonadales</taxon>
        <taxon>Alteromonadaceae</taxon>
        <taxon>Paraglaciecola</taxon>
    </lineage>
</organism>
<protein>
    <submittedName>
        <fullName evidence="1">Uncharacterized protein</fullName>
    </submittedName>
</protein>
<dbReference type="EMBL" id="BAER01000146">
    <property type="protein sequence ID" value="GAC35647.1"/>
    <property type="molecule type" value="Genomic_DNA"/>
</dbReference>
<dbReference type="AlphaFoldDB" id="K6ZZL3"/>
<evidence type="ECO:0000313" key="1">
    <source>
        <dbReference type="EMBL" id="GAC35647.1"/>
    </source>
</evidence>
<keyword evidence="2" id="KW-1185">Reference proteome</keyword>